<dbReference type="EMBL" id="JABUKG010000011">
    <property type="protein sequence ID" value="MBY6321467.1"/>
    <property type="molecule type" value="Genomic_DNA"/>
</dbReference>
<protein>
    <recommendedName>
        <fullName evidence="4">Integral membrane protein</fullName>
    </recommendedName>
</protein>
<keyword evidence="3" id="KW-1185">Reference proteome</keyword>
<reference evidence="2 3" key="1">
    <citation type="submission" date="2020-06" db="EMBL/GenBank/DDBJ databases">
        <title>Taxonomy, biology and ecology of Rhodococcus bacteria occurring in California pistachio and other woody hosts as revealed by genome sequence analyses.</title>
        <authorList>
            <person name="Gai Y."/>
            <person name="Riely B."/>
        </authorList>
    </citation>
    <scope>NUCLEOTIDE SEQUENCE [LARGE SCALE GENOMIC DNA]</scope>
    <source>
        <strain evidence="2 3">BP-284</strain>
    </source>
</reference>
<feature type="transmembrane region" description="Helical" evidence="1">
    <location>
        <begin position="48"/>
        <end position="70"/>
    </location>
</feature>
<evidence type="ECO:0000313" key="2">
    <source>
        <dbReference type="EMBL" id="MBY6321467.1"/>
    </source>
</evidence>
<name>A0ABS7NTX3_9NOCA</name>
<organism evidence="2 3">
    <name type="scientific">Rhodococcoides kroppenstedtii</name>
    <dbReference type="NCBI Taxonomy" id="293050"/>
    <lineage>
        <taxon>Bacteria</taxon>
        <taxon>Bacillati</taxon>
        <taxon>Actinomycetota</taxon>
        <taxon>Actinomycetes</taxon>
        <taxon>Mycobacteriales</taxon>
        <taxon>Nocardiaceae</taxon>
        <taxon>Rhodococcoides</taxon>
    </lineage>
</organism>
<sequence>MSWISSSKDSVLGLAVLLIFGMALVVPIVGATLSVVRGETLDHTFGGIALVAVAFVAGTYATAYSSYGLYLKLMSSHRRRNGPVLAARLDTAAVVLAWAALVAGIVGLVPGSAVLIGLTLGAVASIAGGSVRFWVNRKNAGASN</sequence>
<comment type="caution">
    <text evidence="2">The sequence shown here is derived from an EMBL/GenBank/DDBJ whole genome shotgun (WGS) entry which is preliminary data.</text>
</comment>
<feature type="transmembrane region" description="Helical" evidence="1">
    <location>
        <begin position="12"/>
        <end position="36"/>
    </location>
</feature>
<keyword evidence="1" id="KW-0812">Transmembrane</keyword>
<accession>A0ABS7NTX3</accession>
<feature type="transmembrane region" description="Helical" evidence="1">
    <location>
        <begin position="115"/>
        <end position="135"/>
    </location>
</feature>
<evidence type="ECO:0000313" key="3">
    <source>
        <dbReference type="Proteomes" id="UP001520140"/>
    </source>
</evidence>
<dbReference type="RefSeq" id="WP_068103914.1">
    <property type="nucleotide sequence ID" value="NZ_JABUKE010000009.1"/>
</dbReference>
<evidence type="ECO:0000256" key="1">
    <source>
        <dbReference type="SAM" id="Phobius"/>
    </source>
</evidence>
<dbReference type="Proteomes" id="UP001520140">
    <property type="component" value="Unassembled WGS sequence"/>
</dbReference>
<evidence type="ECO:0008006" key="4">
    <source>
        <dbReference type="Google" id="ProtNLM"/>
    </source>
</evidence>
<keyword evidence="1" id="KW-1133">Transmembrane helix</keyword>
<proteinExistence type="predicted"/>
<keyword evidence="1" id="KW-0472">Membrane</keyword>
<feature type="transmembrane region" description="Helical" evidence="1">
    <location>
        <begin position="91"/>
        <end position="109"/>
    </location>
</feature>
<gene>
    <name evidence="2" type="ORF">HQ605_11580</name>
</gene>